<gene>
    <name evidence="1" type="ORF">BCR32DRAFT_330140</name>
</gene>
<dbReference type="SMART" id="SM00248">
    <property type="entry name" value="ANK"/>
    <property type="match status" value="5"/>
</dbReference>
<dbReference type="AlphaFoldDB" id="A0A1Y1WA37"/>
<organism evidence="1 2">
    <name type="scientific">Anaeromyces robustus</name>
    <dbReference type="NCBI Taxonomy" id="1754192"/>
    <lineage>
        <taxon>Eukaryota</taxon>
        <taxon>Fungi</taxon>
        <taxon>Fungi incertae sedis</taxon>
        <taxon>Chytridiomycota</taxon>
        <taxon>Chytridiomycota incertae sedis</taxon>
        <taxon>Neocallimastigomycetes</taxon>
        <taxon>Neocallimastigales</taxon>
        <taxon>Neocallimastigaceae</taxon>
        <taxon>Anaeromyces</taxon>
    </lineage>
</organism>
<dbReference type="EMBL" id="MCFG01000411">
    <property type="protein sequence ID" value="ORX70391.1"/>
    <property type="molecule type" value="Genomic_DNA"/>
</dbReference>
<comment type="caution">
    <text evidence="1">The sequence shown here is derived from an EMBL/GenBank/DDBJ whole genome shotgun (WGS) entry which is preliminary data.</text>
</comment>
<keyword evidence="2" id="KW-1185">Reference proteome</keyword>
<reference evidence="1 2" key="2">
    <citation type="submission" date="2016-08" db="EMBL/GenBank/DDBJ databases">
        <title>Pervasive Adenine N6-methylation of Active Genes in Fungi.</title>
        <authorList>
            <consortium name="DOE Joint Genome Institute"/>
            <person name="Mondo S.J."/>
            <person name="Dannebaum R.O."/>
            <person name="Kuo R.C."/>
            <person name="Labutti K."/>
            <person name="Haridas S."/>
            <person name="Kuo A."/>
            <person name="Salamov A."/>
            <person name="Ahrendt S.R."/>
            <person name="Lipzen A."/>
            <person name="Sullivan W."/>
            <person name="Andreopoulos W.B."/>
            <person name="Clum A."/>
            <person name="Lindquist E."/>
            <person name="Daum C."/>
            <person name="Ramamoorthy G.K."/>
            <person name="Gryganskyi A."/>
            <person name="Culley D."/>
            <person name="Magnuson J.K."/>
            <person name="James T.Y."/>
            <person name="O'Malley M.A."/>
            <person name="Stajich J.E."/>
            <person name="Spatafora J.W."/>
            <person name="Visel A."/>
            <person name="Grigoriev I.V."/>
        </authorList>
    </citation>
    <scope>NUCLEOTIDE SEQUENCE [LARGE SCALE GENOMIC DNA]</scope>
    <source>
        <strain evidence="1 2">S4</strain>
    </source>
</reference>
<dbReference type="Gene3D" id="1.25.40.20">
    <property type="entry name" value="Ankyrin repeat-containing domain"/>
    <property type="match status" value="2"/>
</dbReference>
<accession>A0A1Y1WA37</accession>
<dbReference type="Pfam" id="PF12796">
    <property type="entry name" value="Ank_2"/>
    <property type="match status" value="1"/>
</dbReference>
<dbReference type="Proteomes" id="UP000193944">
    <property type="component" value="Unassembled WGS sequence"/>
</dbReference>
<dbReference type="InterPro" id="IPR036770">
    <property type="entry name" value="Ankyrin_rpt-contain_sf"/>
</dbReference>
<dbReference type="InterPro" id="IPR002110">
    <property type="entry name" value="Ankyrin_rpt"/>
</dbReference>
<dbReference type="STRING" id="1754192.A0A1Y1WA37"/>
<dbReference type="PANTHER" id="PTHR24121:SF23">
    <property type="entry name" value="NO MECHANORECEPTOR POTENTIAL C, ISOFORM H"/>
    <property type="match status" value="1"/>
</dbReference>
<name>A0A1Y1WA37_9FUNG</name>
<reference evidence="1 2" key="1">
    <citation type="submission" date="2016-08" db="EMBL/GenBank/DDBJ databases">
        <title>A Parts List for Fungal Cellulosomes Revealed by Comparative Genomics.</title>
        <authorList>
            <consortium name="DOE Joint Genome Institute"/>
            <person name="Haitjema C.H."/>
            <person name="Gilmore S.P."/>
            <person name="Henske J.K."/>
            <person name="Solomon K.V."/>
            <person name="De Groot R."/>
            <person name="Kuo A."/>
            <person name="Mondo S.J."/>
            <person name="Salamov A.A."/>
            <person name="Labutti K."/>
            <person name="Zhao Z."/>
            <person name="Chiniquy J."/>
            <person name="Barry K."/>
            <person name="Brewer H.M."/>
            <person name="Purvine S.O."/>
            <person name="Wright A.T."/>
            <person name="Boxma B."/>
            <person name="Van Alen T."/>
            <person name="Hackstein J.H."/>
            <person name="Baker S.E."/>
            <person name="Grigoriev I.V."/>
            <person name="O'Malley M.A."/>
        </authorList>
    </citation>
    <scope>NUCLEOTIDE SEQUENCE [LARGE SCALE GENOMIC DNA]</scope>
    <source>
        <strain evidence="1 2">S4</strain>
    </source>
</reference>
<dbReference type="OrthoDB" id="341259at2759"/>
<evidence type="ECO:0000313" key="2">
    <source>
        <dbReference type="Proteomes" id="UP000193944"/>
    </source>
</evidence>
<evidence type="ECO:0000313" key="1">
    <source>
        <dbReference type="EMBL" id="ORX70391.1"/>
    </source>
</evidence>
<protein>
    <submittedName>
        <fullName evidence="1">Ankyrin</fullName>
    </submittedName>
</protein>
<proteinExistence type="predicted"/>
<dbReference type="PANTHER" id="PTHR24121">
    <property type="entry name" value="NO MECHANORECEPTOR POTENTIAL C, ISOFORM D-RELATED"/>
    <property type="match status" value="1"/>
</dbReference>
<dbReference type="SUPFAM" id="SSF48403">
    <property type="entry name" value="Ankyrin repeat"/>
    <property type="match status" value="2"/>
</dbReference>
<sequence length="614" mass="72378">MLYEKFEAKLITQLVKDKKKVIDTIERNKPLIENNLTSSGNLERTIGFVEKLIYIIIEELKNFKLVEKVLKHELFIDVLTVFRESTVLIQAIKKKNINAIEWLFTIDVNIFVRDAKGMTALMHAAECSLLDVIKKLLKRNINLIYINDNNDENILFYALTDETIFEYIYNLNKIDIHHINGKNENLLISSCRHKKFKYFNKILKLTNNLNHINNEGKTAAIYLIENGRYDELYTLLSKCTDSDTIRIFSKVYMTTLINQFRQIYSNGKLGLVDKYVKTMIVLNVYKYNFNVPIDEEGNTPFMYFMMVGDLCSCCYLLEKCKNLNLSIKNKKGISVSYLSLFIDHSESVFLKHLTEHKTFDYSYVDSNNYSLLMHYIVRNRYSDAKTTAFKSKRTLNHVNDKNESAVTIATKLGRLQELYITPENINHQDNLGNTALAYAIKLRDETLINLLLYYHSNPYIRNNQGISPLDLVKGINEKKFFDIIKHPLSPEEMKEKIKENRKGFLFFDRRKTEEEKTNELIKNSQINEFNKEYQDLLKPMNYTYSEMTKKNEFDEILTNIYMDIYSMNAPKRLLKEREDRKSDSRRRRKNRISRHYGISTVDTTEDLRMIVKII</sequence>